<evidence type="ECO:0000259" key="1">
    <source>
        <dbReference type="Pfam" id="PF24843"/>
    </source>
</evidence>
<gene>
    <name evidence="2" type="ORF">B7696_00410</name>
</gene>
<evidence type="ECO:0000313" key="3">
    <source>
        <dbReference type="Proteomes" id="UP000193234"/>
    </source>
</evidence>
<name>A0A1X1KNF7_STRMT</name>
<proteinExistence type="predicted"/>
<organism evidence="2 3">
    <name type="scientific">Streptococcus mitis</name>
    <dbReference type="NCBI Taxonomy" id="28037"/>
    <lineage>
        <taxon>Bacteria</taxon>
        <taxon>Bacillati</taxon>
        <taxon>Bacillota</taxon>
        <taxon>Bacilli</taxon>
        <taxon>Lactobacillales</taxon>
        <taxon>Streptococcaceae</taxon>
        <taxon>Streptococcus</taxon>
        <taxon>Streptococcus mitis group</taxon>
    </lineage>
</organism>
<reference evidence="2 3" key="1">
    <citation type="journal article" date="2016" name="Eur. J. Clin. Microbiol. Infect. Dis.">
        <title>Whole genome sequencing as a tool for phylogenetic analysis of clinical strains of Mitis group streptococci.</title>
        <authorList>
            <person name="Rasmussen L.H."/>
            <person name="Dargis R."/>
            <person name="Hojholt K."/>
            <person name="Christensen J.J."/>
            <person name="Skovgaard O."/>
            <person name="Justesen U.S."/>
            <person name="Rosenvinge F.S."/>
            <person name="Moser C."/>
            <person name="Lukjancenko O."/>
            <person name="Rasmussen S."/>
            <person name="Nielsen X.C."/>
        </authorList>
    </citation>
    <scope>NUCLEOTIDE SEQUENCE [LARGE SCALE GENOMIC DNA]</scope>
    <source>
        <strain evidence="2 3">RH_12363_08</strain>
    </source>
</reference>
<evidence type="ECO:0000313" key="2">
    <source>
        <dbReference type="EMBL" id="ORP00964.1"/>
    </source>
</evidence>
<comment type="caution">
    <text evidence="2">The sequence shown here is derived from an EMBL/GenBank/DDBJ whole genome shotgun (WGS) entry which is preliminary data.</text>
</comment>
<dbReference type="Pfam" id="PF24843">
    <property type="entry name" value="DUF7720"/>
    <property type="match status" value="1"/>
</dbReference>
<dbReference type="EMBL" id="NCVJ01000015">
    <property type="protein sequence ID" value="ORP00964.1"/>
    <property type="molecule type" value="Genomic_DNA"/>
</dbReference>
<dbReference type="Proteomes" id="UP000193234">
    <property type="component" value="Unassembled WGS sequence"/>
</dbReference>
<feature type="domain" description="DUF7720" evidence="1">
    <location>
        <begin position="1"/>
        <end position="80"/>
    </location>
</feature>
<accession>A0A1X1KNF7</accession>
<protein>
    <recommendedName>
        <fullName evidence="1">DUF7720 domain-containing protein</fullName>
    </recommendedName>
</protein>
<dbReference type="AlphaFoldDB" id="A0A1X1KNF7"/>
<sequence length="90" mass="10732">MKILNIELTSIDKTDLGFEHWVDVTYQVPILKNEYTVKLLLLMECKIEDQEVIEYLVSTWKYRDLVLHSVQMYEIEREGAKKGQKCRKPL</sequence>
<dbReference type="RefSeq" id="WP_084861543.1">
    <property type="nucleotide sequence ID" value="NZ_NCVJ01000015.1"/>
</dbReference>
<dbReference type="InterPro" id="IPR056137">
    <property type="entry name" value="DUF7720"/>
</dbReference>